<dbReference type="InterPro" id="IPR011006">
    <property type="entry name" value="CheY-like_superfamily"/>
</dbReference>
<proteinExistence type="predicted"/>
<keyword evidence="1 3" id="KW-0597">Phosphoprotein</keyword>
<evidence type="ECO:0000313" key="6">
    <source>
        <dbReference type="Proteomes" id="UP000559404"/>
    </source>
</evidence>
<dbReference type="EMBL" id="JACEON010000006">
    <property type="protein sequence ID" value="MBA4611669.1"/>
    <property type="molecule type" value="Genomic_DNA"/>
</dbReference>
<reference evidence="5 6" key="2">
    <citation type="submission" date="2020-08" db="EMBL/GenBank/DDBJ databases">
        <title>Stappia taiwanensis sp. nov., isolated from a coastal thermal spring.</title>
        <authorList>
            <person name="Kampfer P."/>
        </authorList>
    </citation>
    <scope>NUCLEOTIDE SEQUENCE [LARGE SCALE GENOMIC DNA]</scope>
    <source>
        <strain evidence="5 6">DSM 23284</strain>
    </source>
</reference>
<dbReference type="PROSITE" id="PS50110">
    <property type="entry name" value="RESPONSE_REGULATORY"/>
    <property type="match status" value="1"/>
</dbReference>
<protein>
    <submittedName>
        <fullName evidence="5">Response regulator</fullName>
    </submittedName>
</protein>
<dbReference type="PANTHER" id="PTHR44591">
    <property type="entry name" value="STRESS RESPONSE REGULATOR PROTEIN 1"/>
    <property type="match status" value="1"/>
</dbReference>
<feature type="modified residue" description="4-aspartylphosphate" evidence="3">
    <location>
        <position position="59"/>
    </location>
</feature>
<dbReference type="InterPro" id="IPR001789">
    <property type="entry name" value="Sig_transdc_resp-reg_receiver"/>
</dbReference>
<comment type="caution">
    <text evidence="5">The sequence shown here is derived from an EMBL/GenBank/DDBJ whole genome shotgun (WGS) entry which is preliminary data.</text>
</comment>
<dbReference type="SMART" id="SM00448">
    <property type="entry name" value="REC"/>
    <property type="match status" value="1"/>
</dbReference>
<accession>A0A838XK15</accession>
<dbReference type="InterPro" id="IPR050595">
    <property type="entry name" value="Bact_response_regulator"/>
</dbReference>
<evidence type="ECO:0000256" key="1">
    <source>
        <dbReference type="ARBA" id="ARBA00022553"/>
    </source>
</evidence>
<evidence type="ECO:0000259" key="4">
    <source>
        <dbReference type="PROSITE" id="PS50110"/>
    </source>
</evidence>
<organism evidence="5 6">
    <name type="scientific">Stappia taiwanensis</name>
    <dbReference type="NCBI Taxonomy" id="992267"/>
    <lineage>
        <taxon>Bacteria</taxon>
        <taxon>Pseudomonadati</taxon>
        <taxon>Pseudomonadota</taxon>
        <taxon>Alphaproteobacteria</taxon>
        <taxon>Hyphomicrobiales</taxon>
        <taxon>Stappiaceae</taxon>
        <taxon>Stappia</taxon>
    </lineage>
</organism>
<keyword evidence="6" id="KW-1185">Reference proteome</keyword>
<feature type="domain" description="Response regulatory" evidence="4">
    <location>
        <begin position="9"/>
        <end position="128"/>
    </location>
</feature>
<gene>
    <name evidence="5" type="ORF">H1W37_08415</name>
</gene>
<name>A0A838XK15_9HYPH</name>
<keyword evidence="2" id="KW-0902">Two-component regulatory system</keyword>
<dbReference type="RefSeq" id="WP_181759867.1">
    <property type="nucleotide sequence ID" value="NZ_BMCR01000005.1"/>
</dbReference>
<reference evidence="5 6" key="1">
    <citation type="submission" date="2020-07" db="EMBL/GenBank/DDBJ databases">
        <authorList>
            <person name="Li M."/>
        </authorList>
    </citation>
    <scope>NUCLEOTIDE SEQUENCE [LARGE SCALE GENOMIC DNA]</scope>
    <source>
        <strain evidence="5 6">DSM 23284</strain>
    </source>
</reference>
<dbReference type="Proteomes" id="UP000559404">
    <property type="component" value="Unassembled WGS sequence"/>
</dbReference>
<sequence>MKLDLSGISVLVVDDNAHMRSLFRAILGGFGIRRVFEAADGADGLALILDRQPDVVICDWLMAPVSGADFLSLLRRDTDEALAMTPVIMVSADARKPVILRAVKLGIHEFLAKPISPALLYQRLQRVVTENRPFLRCGAAVHPVPRAAMPAPGAVSPAGQGAAVFI</sequence>
<dbReference type="Pfam" id="PF00072">
    <property type="entry name" value="Response_reg"/>
    <property type="match status" value="1"/>
</dbReference>
<dbReference type="GO" id="GO:0000160">
    <property type="term" value="P:phosphorelay signal transduction system"/>
    <property type="evidence" value="ECO:0007669"/>
    <property type="project" value="UniProtKB-KW"/>
</dbReference>
<evidence type="ECO:0000313" key="5">
    <source>
        <dbReference type="EMBL" id="MBA4611669.1"/>
    </source>
</evidence>
<dbReference type="Gene3D" id="3.40.50.2300">
    <property type="match status" value="1"/>
</dbReference>
<dbReference type="AlphaFoldDB" id="A0A838XK15"/>
<dbReference type="SUPFAM" id="SSF52172">
    <property type="entry name" value="CheY-like"/>
    <property type="match status" value="1"/>
</dbReference>
<evidence type="ECO:0000256" key="2">
    <source>
        <dbReference type="ARBA" id="ARBA00023012"/>
    </source>
</evidence>
<dbReference type="PANTHER" id="PTHR44591:SF14">
    <property type="entry name" value="PROTEIN PILG"/>
    <property type="match status" value="1"/>
</dbReference>
<evidence type="ECO:0000256" key="3">
    <source>
        <dbReference type="PROSITE-ProRule" id="PRU00169"/>
    </source>
</evidence>